<dbReference type="Proteomes" id="UP000001628">
    <property type="component" value="Unassembled WGS sequence"/>
</dbReference>
<sequence>MSEWEDEKKLYRLFYFSVNVGYIVVPTRSLPTPVNVLGFSSATISSSPSQKRPLVVVDLEFSQHFQVTLNMYPHIYQFTGTNPGRQSKAKNKSKNKNKKSNTRSHDVSVDAMDSSLRTRFGRIPWVNLSLSTRKVHDPQPLASFLTAKVNLFVVADTFQPAEWPAAFEQLVPLLMCSFAKPGTCPSDGCLYDFCQPDPSGLRLLLCDI</sequence>
<feature type="region of interest" description="Disordered" evidence="1">
    <location>
        <begin position="80"/>
        <end position="108"/>
    </location>
</feature>
<evidence type="ECO:0000313" key="3">
    <source>
        <dbReference type="Proteomes" id="UP000001628"/>
    </source>
</evidence>
<dbReference type="VEuPathDB" id="FungiDB:PADG_12459"/>
<dbReference type="HOGENOM" id="CLU_1230273_0_0_1"/>
<evidence type="ECO:0000256" key="1">
    <source>
        <dbReference type="SAM" id="MobiDB-lite"/>
    </source>
</evidence>
<dbReference type="AlphaFoldDB" id="A0A0A0HSZ5"/>
<dbReference type="KEGG" id="pbn:PADG_12459"/>
<feature type="compositionally biased region" description="Basic residues" evidence="1">
    <location>
        <begin position="87"/>
        <end position="102"/>
    </location>
</feature>
<name>A0A0A0HSZ5_PARBD</name>
<keyword evidence="3" id="KW-1185">Reference proteome</keyword>
<dbReference type="EMBL" id="KN275974">
    <property type="protein sequence ID" value="KGM91438.1"/>
    <property type="molecule type" value="Genomic_DNA"/>
</dbReference>
<organism evidence="2 3">
    <name type="scientific">Paracoccidioides brasiliensis (strain Pb18)</name>
    <dbReference type="NCBI Taxonomy" id="502780"/>
    <lineage>
        <taxon>Eukaryota</taxon>
        <taxon>Fungi</taxon>
        <taxon>Dikarya</taxon>
        <taxon>Ascomycota</taxon>
        <taxon>Pezizomycotina</taxon>
        <taxon>Eurotiomycetes</taxon>
        <taxon>Eurotiomycetidae</taxon>
        <taxon>Onygenales</taxon>
        <taxon>Ajellomycetaceae</taxon>
        <taxon>Paracoccidioides</taxon>
    </lineage>
</organism>
<evidence type="ECO:0000313" key="2">
    <source>
        <dbReference type="EMBL" id="KGM91438.1"/>
    </source>
</evidence>
<reference evidence="2 3" key="1">
    <citation type="journal article" date="2011" name="PLoS Genet.">
        <title>Comparative genomic analysis of human fungal pathogens causing paracoccidioidomycosis.</title>
        <authorList>
            <person name="Desjardins C.A."/>
            <person name="Champion M.D."/>
            <person name="Holder J.W."/>
            <person name="Muszewska A."/>
            <person name="Goldberg J."/>
            <person name="Bailao A.M."/>
            <person name="Brigido M.M."/>
            <person name="Ferreira M.E."/>
            <person name="Garcia A.M."/>
            <person name="Grynberg M."/>
            <person name="Gujja S."/>
            <person name="Heiman D.I."/>
            <person name="Henn M.R."/>
            <person name="Kodira C.D."/>
            <person name="Leon-Narvaez H."/>
            <person name="Longo L.V."/>
            <person name="Ma L.J."/>
            <person name="Malavazi I."/>
            <person name="Matsuo A.L."/>
            <person name="Morais F.V."/>
            <person name="Pereira M."/>
            <person name="Rodriguez-Brito S."/>
            <person name="Sakthikumar S."/>
            <person name="Salem-Izacc S.M."/>
            <person name="Sykes S.M."/>
            <person name="Teixeira M.M."/>
            <person name="Vallejo M.C."/>
            <person name="Walter M.E."/>
            <person name="Yandava C."/>
            <person name="Young S."/>
            <person name="Zeng Q."/>
            <person name="Zucker J."/>
            <person name="Felipe M.S."/>
            <person name="Goldman G.H."/>
            <person name="Haas B.J."/>
            <person name="McEwen J.G."/>
            <person name="Nino-Vega G."/>
            <person name="Puccia R."/>
            <person name="San-Blas G."/>
            <person name="Soares C.M."/>
            <person name="Birren B.W."/>
            <person name="Cuomo C.A."/>
        </authorList>
    </citation>
    <scope>NUCLEOTIDE SEQUENCE [LARGE SCALE GENOMIC DNA]</scope>
    <source>
        <strain evidence="2 3">Pb18</strain>
    </source>
</reference>
<gene>
    <name evidence="2" type="ORF">PADG_12459</name>
</gene>
<accession>A0A0A0HSZ5</accession>
<proteinExistence type="predicted"/>
<dbReference type="GeneID" id="22588356"/>
<dbReference type="RefSeq" id="XP_010763831.1">
    <property type="nucleotide sequence ID" value="XM_010765529.1"/>
</dbReference>
<dbReference type="InParanoid" id="A0A0A0HSZ5"/>
<protein>
    <submittedName>
        <fullName evidence="2">Uncharacterized protein</fullName>
    </submittedName>
</protein>